<protein>
    <recommendedName>
        <fullName evidence="3">RNase H type-1 domain-containing protein</fullName>
    </recommendedName>
</protein>
<comment type="caution">
    <text evidence="1">The sequence shown here is derived from an EMBL/GenBank/DDBJ whole genome shotgun (WGS) entry which is preliminary data.</text>
</comment>
<dbReference type="AlphaFoldDB" id="A0A9Q1GKX9"/>
<dbReference type="EMBL" id="JAKOGI010002482">
    <property type="protein sequence ID" value="KAJ8421888.1"/>
    <property type="molecule type" value="Genomic_DNA"/>
</dbReference>
<dbReference type="Proteomes" id="UP001153076">
    <property type="component" value="Unassembled WGS sequence"/>
</dbReference>
<gene>
    <name evidence="1" type="ORF">Cgig2_009607</name>
</gene>
<evidence type="ECO:0000313" key="1">
    <source>
        <dbReference type="EMBL" id="KAJ8421888.1"/>
    </source>
</evidence>
<name>A0A9Q1GKX9_9CARY</name>
<organism evidence="1 2">
    <name type="scientific">Carnegiea gigantea</name>
    <dbReference type="NCBI Taxonomy" id="171969"/>
    <lineage>
        <taxon>Eukaryota</taxon>
        <taxon>Viridiplantae</taxon>
        <taxon>Streptophyta</taxon>
        <taxon>Embryophyta</taxon>
        <taxon>Tracheophyta</taxon>
        <taxon>Spermatophyta</taxon>
        <taxon>Magnoliopsida</taxon>
        <taxon>eudicotyledons</taxon>
        <taxon>Gunneridae</taxon>
        <taxon>Pentapetalae</taxon>
        <taxon>Caryophyllales</taxon>
        <taxon>Cactineae</taxon>
        <taxon>Cactaceae</taxon>
        <taxon>Cactoideae</taxon>
        <taxon>Echinocereeae</taxon>
        <taxon>Carnegiea</taxon>
    </lineage>
</organism>
<accession>A0A9Q1GKX9</accession>
<proteinExistence type="predicted"/>
<sequence>MSCTICGHYIEPDVHILMQCPLAVQVWEGSSTAKCLWSNPVSSKRDCIERVTKILNVDELANFVAIIWEIWNARNRFIFKRLDHHLASLSCHAIDFMKNYKATKDMEGGSKAHHQVLWQPSDMGILKLNFDGGVQQGSHFSGPTLEEVKACLCGLRAAREQGYLCLTVEGDWLPLI</sequence>
<evidence type="ECO:0000313" key="2">
    <source>
        <dbReference type="Proteomes" id="UP001153076"/>
    </source>
</evidence>
<keyword evidence="2" id="KW-1185">Reference proteome</keyword>
<dbReference type="OrthoDB" id="985111at2759"/>
<reference evidence="1" key="1">
    <citation type="submission" date="2022-04" db="EMBL/GenBank/DDBJ databases">
        <title>Carnegiea gigantea Genome sequencing and assembly v2.</title>
        <authorList>
            <person name="Copetti D."/>
            <person name="Sanderson M.J."/>
            <person name="Burquez A."/>
            <person name="Wojciechowski M.F."/>
        </authorList>
    </citation>
    <scope>NUCLEOTIDE SEQUENCE</scope>
    <source>
        <strain evidence="1">SGP5-SGP5p</strain>
        <tissue evidence="1">Aerial part</tissue>
    </source>
</reference>
<evidence type="ECO:0008006" key="3">
    <source>
        <dbReference type="Google" id="ProtNLM"/>
    </source>
</evidence>